<dbReference type="AlphaFoldDB" id="A0A7M5V0Q0"/>
<dbReference type="OrthoDB" id="361630at2759"/>
<dbReference type="RefSeq" id="XP_066934747.1">
    <property type="nucleotide sequence ID" value="XM_067078646.1"/>
</dbReference>
<keyword evidence="6" id="KW-1185">Reference proteome</keyword>
<protein>
    <recommendedName>
        <fullName evidence="4">Thymidylate kinase-like domain-containing protein</fullName>
    </recommendedName>
</protein>
<dbReference type="RefSeq" id="XP_066934754.1">
    <property type="nucleotide sequence ID" value="XM_067078653.1"/>
</dbReference>
<evidence type="ECO:0000256" key="3">
    <source>
        <dbReference type="ARBA" id="ARBA00022840"/>
    </source>
</evidence>
<dbReference type="EnsemblMetazoa" id="CLYHEMT007366.2">
    <property type="protein sequence ID" value="CLYHEMP007366.2"/>
    <property type="gene ID" value="CLYHEMG007366"/>
</dbReference>
<name>A0A7M5V0Q0_9CNID</name>
<feature type="domain" description="Thymidylate kinase-like" evidence="4">
    <location>
        <begin position="222"/>
        <end position="382"/>
    </location>
</feature>
<accession>A0A7M5V0Q0</accession>
<dbReference type="InterPro" id="IPR039430">
    <property type="entry name" value="Thymidylate_kin-like_dom"/>
</dbReference>
<sequence>MVFHSLLRNTFKQKCCKCHLLLLPKHSRMVSSYGIQTNKGIFEIKKSKTKTHKDISSNLSWMKDKKYLEFYQCEKALHPVKQLLTLHKFEQLSKSTLLKGFIKGEGFLPSVVQMTNQLEFNKGNLELGKTVFEILDSGTLAMLNERQGNEHVYYHLQDYDGPHPVFEDSKFAPVYKNFDQAKTNLSKVCTRHESLEVKNMLNTLLKEPNTIGHSPKHPFIVVEGLDGTGKSTMTQNLGKFLGAEILGTPPASIKHIRKYFDVFPELCRRSFYAYGNYVAAEEIIQILQSRPVVLDRYYHSTTAYAIAKDSGFGIEKHLPSKGDPLYSWPNDLLRPSAVVFLTTEEKERDERMNIRDERTAEENELRDSQMFRKRIMEAYRRINLEGGWVEVDTGGTQEESLQKAVNGLKQIDVL</sequence>
<comment type="similarity">
    <text evidence="1">Belongs to the thymidylate kinase family.</text>
</comment>
<dbReference type="SUPFAM" id="SSF52540">
    <property type="entry name" value="P-loop containing nucleoside triphosphate hydrolases"/>
    <property type="match status" value="1"/>
</dbReference>
<organism evidence="5 6">
    <name type="scientific">Clytia hemisphaerica</name>
    <dbReference type="NCBI Taxonomy" id="252671"/>
    <lineage>
        <taxon>Eukaryota</taxon>
        <taxon>Metazoa</taxon>
        <taxon>Cnidaria</taxon>
        <taxon>Hydrozoa</taxon>
        <taxon>Hydroidolina</taxon>
        <taxon>Leptothecata</taxon>
        <taxon>Obeliida</taxon>
        <taxon>Clytiidae</taxon>
        <taxon>Clytia</taxon>
    </lineage>
</organism>
<evidence type="ECO:0000313" key="6">
    <source>
        <dbReference type="Proteomes" id="UP000594262"/>
    </source>
</evidence>
<dbReference type="Proteomes" id="UP000594262">
    <property type="component" value="Unplaced"/>
</dbReference>
<dbReference type="GO" id="GO:0006235">
    <property type="term" value="P:dTTP biosynthetic process"/>
    <property type="evidence" value="ECO:0007669"/>
    <property type="project" value="TreeGrafter"/>
</dbReference>
<keyword evidence="2" id="KW-0547">Nucleotide-binding</keyword>
<proteinExistence type="inferred from homology"/>
<dbReference type="GO" id="GO:0004798">
    <property type="term" value="F:dTMP kinase activity"/>
    <property type="evidence" value="ECO:0007669"/>
    <property type="project" value="TreeGrafter"/>
</dbReference>
<dbReference type="Gene3D" id="3.40.50.300">
    <property type="entry name" value="P-loop containing nucleotide triphosphate hydrolases"/>
    <property type="match status" value="1"/>
</dbReference>
<dbReference type="GeneID" id="136822393"/>
<evidence type="ECO:0000313" key="5">
    <source>
        <dbReference type="EnsemblMetazoa" id="CLYHEMP007366.4"/>
    </source>
</evidence>
<dbReference type="GO" id="GO:0004550">
    <property type="term" value="F:nucleoside diphosphate kinase activity"/>
    <property type="evidence" value="ECO:0007669"/>
    <property type="project" value="TreeGrafter"/>
</dbReference>
<dbReference type="GO" id="GO:0006233">
    <property type="term" value="P:dTDP biosynthetic process"/>
    <property type="evidence" value="ECO:0007669"/>
    <property type="project" value="TreeGrafter"/>
</dbReference>
<dbReference type="PANTHER" id="PTHR10344:SF4">
    <property type="entry name" value="UMP-CMP KINASE 2, MITOCHONDRIAL"/>
    <property type="match status" value="1"/>
</dbReference>
<dbReference type="GO" id="GO:0005524">
    <property type="term" value="F:ATP binding"/>
    <property type="evidence" value="ECO:0007669"/>
    <property type="project" value="UniProtKB-KW"/>
</dbReference>
<dbReference type="EnsemblMetazoa" id="CLYHEMT007366.4">
    <property type="protein sequence ID" value="CLYHEMP007366.4"/>
    <property type="gene ID" value="CLYHEMG007366"/>
</dbReference>
<keyword evidence="3" id="KW-0067">ATP-binding</keyword>
<dbReference type="GO" id="GO:0005739">
    <property type="term" value="C:mitochondrion"/>
    <property type="evidence" value="ECO:0007669"/>
    <property type="project" value="TreeGrafter"/>
</dbReference>
<reference evidence="5" key="1">
    <citation type="submission" date="2021-01" db="UniProtKB">
        <authorList>
            <consortium name="EnsemblMetazoa"/>
        </authorList>
    </citation>
    <scope>IDENTIFICATION</scope>
</reference>
<dbReference type="PANTHER" id="PTHR10344">
    <property type="entry name" value="THYMIDYLATE KINASE"/>
    <property type="match status" value="1"/>
</dbReference>
<evidence type="ECO:0000259" key="4">
    <source>
        <dbReference type="Pfam" id="PF02223"/>
    </source>
</evidence>
<dbReference type="RefSeq" id="XP_066934762.1">
    <property type="nucleotide sequence ID" value="XM_067078661.1"/>
</dbReference>
<dbReference type="Pfam" id="PF02223">
    <property type="entry name" value="Thymidylate_kin"/>
    <property type="match status" value="1"/>
</dbReference>
<dbReference type="InterPro" id="IPR027417">
    <property type="entry name" value="P-loop_NTPase"/>
</dbReference>
<evidence type="ECO:0000256" key="2">
    <source>
        <dbReference type="ARBA" id="ARBA00022741"/>
    </source>
</evidence>
<evidence type="ECO:0000256" key="1">
    <source>
        <dbReference type="ARBA" id="ARBA00009776"/>
    </source>
</evidence>
<dbReference type="GO" id="GO:0006227">
    <property type="term" value="P:dUDP biosynthetic process"/>
    <property type="evidence" value="ECO:0007669"/>
    <property type="project" value="TreeGrafter"/>
</dbReference>